<evidence type="ECO:0000256" key="2">
    <source>
        <dbReference type="ARBA" id="ARBA00022692"/>
    </source>
</evidence>
<evidence type="ECO:0000313" key="8">
    <source>
        <dbReference type="Proteomes" id="UP000298663"/>
    </source>
</evidence>
<keyword evidence="3 5" id="KW-1133">Transmembrane helix</keyword>
<comment type="caution">
    <text evidence="7">The sequence shown here is derived from an EMBL/GenBank/DDBJ whole genome shotgun (WGS) entry which is preliminary data.</text>
</comment>
<feature type="transmembrane region" description="Helical" evidence="5">
    <location>
        <begin position="15"/>
        <end position="36"/>
    </location>
</feature>
<reference evidence="7 8" key="1">
    <citation type="journal article" date="2015" name="Genome Biol.">
        <title>Comparative genomics of Steinernema reveals deeply conserved gene regulatory networks.</title>
        <authorList>
            <person name="Dillman A.R."/>
            <person name="Macchietto M."/>
            <person name="Porter C.F."/>
            <person name="Rogers A."/>
            <person name="Williams B."/>
            <person name="Antoshechkin I."/>
            <person name="Lee M.M."/>
            <person name="Goodwin Z."/>
            <person name="Lu X."/>
            <person name="Lewis E.E."/>
            <person name="Goodrich-Blair H."/>
            <person name="Stock S.P."/>
            <person name="Adams B.J."/>
            <person name="Sternberg P.W."/>
            <person name="Mortazavi A."/>
        </authorList>
    </citation>
    <scope>NUCLEOTIDE SEQUENCE [LARGE SCALE GENOMIC DNA]</scope>
    <source>
        <strain evidence="7 8">ALL</strain>
    </source>
</reference>
<dbReference type="PROSITE" id="PS50262">
    <property type="entry name" value="G_PROTEIN_RECEP_F1_2"/>
    <property type="match status" value="1"/>
</dbReference>
<evidence type="ECO:0000256" key="3">
    <source>
        <dbReference type="ARBA" id="ARBA00022989"/>
    </source>
</evidence>
<dbReference type="SUPFAM" id="SSF81321">
    <property type="entry name" value="Family A G protein-coupled receptor-like"/>
    <property type="match status" value="1"/>
</dbReference>
<dbReference type="Proteomes" id="UP000298663">
    <property type="component" value="Unassembled WGS sequence"/>
</dbReference>
<dbReference type="EMBL" id="AZBU02000004">
    <property type="protein sequence ID" value="TKR82162.1"/>
    <property type="molecule type" value="Genomic_DNA"/>
</dbReference>
<dbReference type="AlphaFoldDB" id="A0A4U5NHG9"/>
<dbReference type="InterPro" id="IPR017452">
    <property type="entry name" value="GPCR_Rhodpsn_7TM"/>
</dbReference>
<evidence type="ECO:0000256" key="5">
    <source>
        <dbReference type="SAM" id="Phobius"/>
    </source>
</evidence>
<comment type="subcellular location">
    <subcellularLocation>
        <location evidence="1">Membrane</location>
    </subcellularLocation>
</comment>
<dbReference type="GO" id="GO:0016020">
    <property type="term" value="C:membrane"/>
    <property type="evidence" value="ECO:0007669"/>
    <property type="project" value="UniProtKB-SubCell"/>
</dbReference>
<sequence>MLSYLWLDLHPAVTVFRWCIFAISVTGNVFIIFLIFKTKKVRKEKFNLLIVLLAVGDIVLEFKLVNFKFVFVVDGTDKTIVRLWRIRIIKID</sequence>
<protein>
    <recommendedName>
        <fullName evidence="6">G-protein coupled receptors family 1 profile domain-containing protein</fullName>
    </recommendedName>
</protein>
<proteinExistence type="predicted"/>
<evidence type="ECO:0000259" key="6">
    <source>
        <dbReference type="PROSITE" id="PS50262"/>
    </source>
</evidence>
<organism evidence="7 8">
    <name type="scientific">Steinernema carpocapsae</name>
    <name type="common">Entomopathogenic nematode</name>
    <dbReference type="NCBI Taxonomy" id="34508"/>
    <lineage>
        <taxon>Eukaryota</taxon>
        <taxon>Metazoa</taxon>
        <taxon>Ecdysozoa</taxon>
        <taxon>Nematoda</taxon>
        <taxon>Chromadorea</taxon>
        <taxon>Rhabditida</taxon>
        <taxon>Tylenchina</taxon>
        <taxon>Panagrolaimomorpha</taxon>
        <taxon>Strongyloidoidea</taxon>
        <taxon>Steinernematidae</taxon>
        <taxon>Steinernema</taxon>
    </lineage>
</organism>
<dbReference type="Gene3D" id="1.20.1070.10">
    <property type="entry name" value="Rhodopsin 7-helix transmembrane proteins"/>
    <property type="match status" value="1"/>
</dbReference>
<evidence type="ECO:0000313" key="7">
    <source>
        <dbReference type="EMBL" id="TKR82162.1"/>
    </source>
</evidence>
<evidence type="ECO:0000256" key="1">
    <source>
        <dbReference type="ARBA" id="ARBA00004370"/>
    </source>
</evidence>
<name>A0A4U5NHG9_STECR</name>
<gene>
    <name evidence="7" type="ORF">L596_015930</name>
</gene>
<feature type="transmembrane region" description="Helical" evidence="5">
    <location>
        <begin position="48"/>
        <end position="65"/>
    </location>
</feature>
<keyword evidence="8" id="KW-1185">Reference proteome</keyword>
<reference evidence="7 8" key="2">
    <citation type="journal article" date="2019" name="G3 (Bethesda)">
        <title>Hybrid Assembly of the Genome of the Entomopathogenic Nematode Steinernema carpocapsae Identifies the X-Chromosome.</title>
        <authorList>
            <person name="Serra L."/>
            <person name="Macchietto M."/>
            <person name="Macias-Munoz A."/>
            <person name="McGill C.J."/>
            <person name="Rodriguez I.M."/>
            <person name="Rodriguez B."/>
            <person name="Murad R."/>
            <person name="Mortazavi A."/>
        </authorList>
    </citation>
    <scope>NUCLEOTIDE SEQUENCE [LARGE SCALE GENOMIC DNA]</scope>
    <source>
        <strain evidence="7 8">ALL</strain>
    </source>
</reference>
<evidence type="ECO:0000256" key="4">
    <source>
        <dbReference type="ARBA" id="ARBA00023136"/>
    </source>
</evidence>
<dbReference type="OrthoDB" id="10579427at2759"/>
<feature type="domain" description="G-protein coupled receptors family 1 profile" evidence="6">
    <location>
        <begin position="27"/>
        <end position="60"/>
    </location>
</feature>
<accession>A0A4U5NHG9</accession>
<keyword evidence="2 5" id="KW-0812">Transmembrane</keyword>
<keyword evidence="4 5" id="KW-0472">Membrane</keyword>